<protein>
    <submittedName>
        <fullName evidence="2">Uncharacterized protein</fullName>
    </submittedName>
</protein>
<name>A0ABR0NTW8_GOSAR</name>
<feature type="region of interest" description="Disordered" evidence="1">
    <location>
        <begin position="246"/>
        <end position="272"/>
    </location>
</feature>
<accession>A0ABR0NTW8</accession>
<reference evidence="2 3" key="1">
    <citation type="submission" date="2023-03" db="EMBL/GenBank/DDBJ databases">
        <title>WGS of Gossypium arboreum.</title>
        <authorList>
            <person name="Yu D."/>
        </authorList>
    </citation>
    <scope>NUCLEOTIDE SEQUENCE [LARGE SCALE GENOMIC DNA]</scope>
    <source>
        <tissue evidence="2">Leaf</tissue>
    </source>
</reference>
<evidence type="ECO:0000313" key="3">
    <source>
        <dbReference type="Proteomes" id="UP001358586"/>
    </source>
</evidence>
<proteinExistence type="predicted"/>
<dbReference type="EMBL" id="JARKNE010000009">
    <property type="protein sequence ID" value="KAK5804442.1"/>
    <property type="molecule type" value="Genomic_DNA"/>
</dbReference>
<comment type="caution">
    <text evidence="2">The sequence shown here is derived from an EMBL/GenBank/DDBJ whole genome shotgun (WGS) entry which is preliminary data.</text>
</comment>
<evidence type="ECO:0000313" key="2">
    <source>
        <dbReference type="EMBL" id="KAK5804442.1"/>
    </source>
</evidence>
<organism evidence="2 3">
    <name type="scientific">Gossypium arboreum</name>
    <name type="common">Tree cotton</name>
    <name type="synonym">Gossypium nanking</name>
    <dbReference type="NCBI Taxonomy" id="29729"/>
    <lineage>
        <taxon>Eukaryota</taxon>
        <taxon>Viridiplantae</taxon>
        <taxon>Streptophyta</taxon>
        <taxon>Embryophyta</taxon>
        <taxon>Tracheophyta</taxon>
        <taxon>Spermatophyta</taxon>
        <taxon>Magnoliopsida</taxon>
        <taxon>eudicotyledons</taxon>
        <taxon>Gunneridae</taxon>
        <taxon>Pentapetalae</taxon>
        <taxon>rosids</taxon>
        <taxon>malvids</taxon>
        <taxon>Malvales</taxon>
        <taxon>Malvaceae</taxon>
        <taxon>Malvoideae</taxon>
        <taxon>Gossypium</taxon>
    </lineage>
</organism>
<evidence type="ECO:0000256" key="1">
    <source>
        <dbReference type="SAM" id="MobiDB-lite"/>
    </source>
</evidence>
<keyword evidence="3" id="KW-1185">Reference proteome</keyword>
<gene>
    <name evidence="2" type="ORF">PVK06_032091</name>
</gene>
<dbReference type="Proteomes" id="UP001358586">
    <property type="component" value="Chromosome 9"/>
</dbReference>
<feature type="compositionally biased region" description="Basic and acidic residues" evidence="1">
    <location>
        <begin position="263"/>
        <end position="272"/>
    </location>
</feature>
<sequence>MYDHAKPTLTEAESSIVRLIIAANIFELKPNTIQMIQQFVQFDGLQDNDPNTHLVQTFYNGVNPSTRQLIDAAAGGTLNNKTPEEAYEFIEEMSMNNYQWQVMRIKPTKAAGVFKLDAVGRTIPTSHGMAREIKGHKIPQNTETSLKNQQVSIQGLETQIGQLAKLISERPQGSLLSNTESNPREHLNAITVRNKEGLVEPEPEPRQRIVETRSKNIYDPCSSNNKGIIYEERRLQIDELDEWQTPVKEKPKAHEKSKRHHDEHRDETKQIKVGDKVLLDENDPRIATLEHNTDRETPFTVMNIFPHDIVEVTHTVFETFKVNNT</sequence>